<proteinExistence type="inferred from homology"/>
<dbReference type="InterPro" id="IPR017850">
    <property type="entry name" value="Alkaline_phosphatase_core_sf"/>
</dbReference>
<feature type="region of interest" description="Disordered" evidence="5">
    <location>
        <begin position="1"/>
        <end position="66"/>
    </location>
</feature>
<reference evidence="7" key="1">
    <citation type="submission" date="2022-06" db="EMBL/GenBank/DDBJ databases">
        <title>Complete genome sequence of Mycobacterium pseudoshottsii NJB1907-Z4.</title>
        <authorList>
            <person name="Komine T."/>
            <person name="Fukano H."/>
            <person name="Wada S."/>
        </authorList>
    </citation>
    <scope>NUCLEOTIDE SEQUENCE</scope>
    <source>
        <strain evidence="7">NJB1907-Z4</strain>
    </source>
</reference>
<evidence type="ECO:0000313" key="7">
    <source>
        <dbReference type="EMBL" id="BDN84881.1"/>
    </source>
</evidence>
<evidence type="ECO:0000256" key="1">
    <source>
        <dbReference type="ARBA" id="ARBA00008779"/>
    </source>
</evidence>
<feature type="domain" description="Sulfatase N-terminal" evidence="6">
    <location>
        <begin position="93"/>
        <end position="508"/>
    </location>
</feature>
<dbReference type="InterPro" id="IPR024607">
    <property type="entry name" value="Sulfatase_CS"/>
</dbReference>
<keyword evidence="2" id="KW-0479">Metal-binding</keyword>
<dbReference type="GO" id="GO:0016787">
    <property type="term" value="F:hydrolase activity"/>
    <property type="evidence" value="ECO:0007669"/>
    <property type="project" value="UniProtKB-KW"/>
</dbReference>
<dbReference type="PANTHER" id="PTHR42693">
    <property type="entry name" value="ARYLSULFATASE FAMILY MEMBER"/>
    <property type="match status" value="1"/>
</dbReference>
<keyword evidence="4" id="KW-0106">Calcium</keyword>
<dbReference type="Gene3D" id="3.40.720.10">
    <property type="entry name" value="Alkaline Phosphatase, subunit A"/>
    <property type="match status" value="1"/>
</dbReference>
<evidence type="ECO:0000256" key="5">
    <source>
        <dbReference type="SAM" id="MobiDB-lite"/>
    </source>
</evidence>
<feature type="compositionally biased region" description="Basic and acidic residues" evidence="5">
    <location>
        <begin position="46"/>
        <end position="65"/>
    </location>
</feature>
<keyword evidence="3" id="KW-0378">Hydrolase</keyword>
<evidence type="ECO:0000256" key="4">
    <source>
        <dbReference type="ARBA" id="ARBA00022837"/>
    </source>
</evidence>
<dbReference type="AlphaFoldDB" id="A0A9N7LU32"/>
<dbReference type="CDD" id="cd16025">
    <property type="entry name" value="PAS_like"/>
    <property type="match status" value="1"/>
</dbReference>
<dbReference type="PANTHER" id="PTHR42693:SF43">
    <property type="entry name" value="BLL2667 PROTEIN"/>
    <property type="match status" value="1"/>
</dbReference>
<organism evidence="7 8">
    <name type="scientific">Mycobacterium pseudoshottsii</name>
    <dbReference type="NCBI Taxonomy" id="265949"/>
    <lineage>
        <taxon>Bacteria</taxon>
        <taxon>Bacillati</taxon>
        <taxon>Actinomycetota</taxon>
        <taxon>Actinomycetes</taxon>
        <taxon>Mycobacteriales</taxon>
        <taxon>Mycobacteriaceae</taxon>
        <taxon>Mycobacterium</taxon>
        <taxon>Mycobacterium ulcerans group</taxon>
    </lineage>
</organism>
<dbReference type="Pfam" id="PF00884">
    <property type="entry name" value="Sulfatase"/>
    <property type="match status" value="1"/>
</dbReference>
<evidence type="ECO:0000313" key="8">
    <source>
        <dbReference type="Proteomes" id="UP001058626"/>
    </source>
</evidence>
<dbReference type="GO" id="GO:0046872">
    <property type="term" value="F:metal ion binding"/>
    <property type="evidence" value="ECO:0007669"/>
    <property type="project" value="UniProtKB-KW"/>
</dbReference>
<protein>
    <submittedName>
        <fullName evidence="7">Arylsulfatase</fullName>
    </submittedName>
</protein>
<dbReference type="Gene3D" id="3.30.1120.10">
    <property type="match status" value="1"/>
</dbReference>
<keyword evidence="8" id="KW-1185">Reference proteome</keyword>
<dbReference type="InterPro" id="IPR050738">
    <property type="entry name" value="Sulfatase"/>
</dbReference>
<dbReference type="PROSITE" id="PS00523">
    <property type="entry name" value="SULFATASE_1"/>
    <property type="match status" value="1"/>
</dbReference>
<dbReference type="Proteomes" id="UP001058626">
    <property type="component" value="Chromosome"/>
</dbReference>
<dbReference type="InterPro" id="IPR000917">
    <property type="entry name" value="Sulfatase_N"/>
</dbReference>
<evidence type="ECO:0000259" key="6">
    <source>
        <dbReference type="Pfam" id="PF00884"/>
    </source>
</evidence>
<sequence>MGAWQGSEAAAARVSKPVKPIDKEVMMAKAAKKTPAKKSSTGAASDAHREPHLAREHLPIPDPKHVGLTTYDAKDPNTKYPPIKQLRPPQGAPNVLIVLIDDVGFGASSAFGGPCRTPVAEQLAAGGLKLNRFHTTALCSPTRQALLTGRNHHSVGMGAITEMATSAPGNNSIRPKEKAPLAETLKLNGYSTAQFGKCHEVPGWEVTPMGPFHQWPTGSGFEYFYGFVGGEANQYYPGLYEGTTAVEPPKTPEQGYTLTEDLADRAITWVRQQKALMPDKPFFMYFAPGATHAPHHVPKVWSDKYRGKFDDGWDALREKTLNRQKELGVVSDGAELTKRHDEIPAWDDMPDELKPVLARQMEIYAGFLEQTDHEVGRLVGAIDDLGVLDDTLIYYIIGDNGASAEGTINGCFNEMTTLNGLPGIETTEFLLSKTDDFGTPDAYNHYAVGWAHALCAPYQWTKQVASHWGGTRNGTVVHWPNGLTEQGGMRDQFHHVIDVAPTILEAAGLPAPHSVNGIAQAPLEGVSMMSTLRDAAAPETHEVQYFEMMGNRGIYFQGWTAVTKHRTPWKADAPPPFDDDVWELYAPGDWTQAHNLATQNPAKLAELQRLWLIEATKYNVVPLDDRGFERINPDIAGRPQLVRGNSQLLFDGMRVSEWCVLTIKNKSHSVTAEVEVPTGGASGVLITQGGSAGGWTLYAHEGGLKYCYNFLGIDHYMVAATKPIPTGKHQVRMEFGYDGGGLGRGGDVTLFYDGKAVGQGRVERTQPMAFSADEACDVGCDTGSPASPGYGPTGNAFSGTIAWVQIDLGADSHDHLITAEDRFNIAMAKQ</sequence>
<evidence type="ECO:0000256" key="3">
    <source>
        <dbReference type="ARBA" id="ARBA00022801"/>
    </source>
</evidence>
<name>A0A9N7LU32_9MYCO</name>
<comment type="similarity">
    <text evidence="1">Belongs to the sulfatase family.</text>
</comment>
<evidence type="ECO:0000256" key="2">
    <source>
        <dbReference type="ARBA" id="ARBA00022723"/>
    </source>
</evidence>
<gene>
    <name evidence="7" type="primary">atsD_2</name>
    <name evidence="7" type="ORF">NJB1907Z4_C50960</name>
</gene>
<accession>A0A9N7LU32</accession>
<dbReference type="EMBL" id="AP026367">
    <property type="protein sequence ID" value="BDN84881.1"/>
    <property type="molecule type" value="Genomic_DNA"/>
</dbReference>
<dbReference type="SUPFAM" id="SSF53649">
    <property type="entry name" value="Alkaline phosphatase-like"/>
    <property type="match status" value="1"/>
</dbReference>